<feature type="DNA-binding region" description="OmpR/PhoB-type" evidence="7">
    <location>
        <begin position="139"/>
        <end position="232"/>
    </location>
</feature>
<dbReference type="PANTHER" id="PTHR48111">
    <property type="entry name" value="REGULATOR OF RPOS"/>
    <property type="match status" value="1"/>
</dbReference>
<keyword evidence="11" id="KW-1185">Reference proteome</keyword>
<dbReference type="SMART" id="SM00862">
    <property type="entry name" value="Trans_reg_C"/>
    <property type="match status" value="1"/>
</dbReference>
<dbReference type="Gene3D" id="3.40.50.2300">
    <property type="match status" value="1"/>
</dbReference>
<dbReference type="Pfam" id="PF00072">
    <property type="entry name" value="Response_reg"/>
    <property type="match status" value="1"/>
</dbReference>
<dbReference type="SMART" id="SM00448">
    <property type="entry name" value="REC"/>
    <property type="match status" value="1"/>
</dbReference>
<feature type="modified residue" description="4-aspartylphosphate" evidence="6">
    <location>
        <position position="67"/>
    </location>
</feature>
<dbReference type="EMBL" id="BAAATD010000010">
    <property type="protein sequence ID" value="GAA2620187.1"/>
    <property type="molecule type" value="Genomic_DNA"/>
</dbReference>
<feature type="domain" description="OmpR/PhoB-type" evidence="9">
    <location>
        <begin position="139"/>
        <end position="232"/>
    </location>
</feature>
<evidence type="ECO:0000256" key="3">
    <source>
        <dbReference type="ARBA" id="ARBA00023015"/>
    </source>
</evidence>
<evidence type="ECO:0000256" key="4">
    <source>
        <dbReference type="ARBA" id="ARBA00023125"/>
    </source>
</evidence>
<evidence type="ECO:0000256" key="1">
    <source>
        <dbReference type="ARBA" id="ARBA00022553"/>
    </source>
</evidence>
<keyword evidence="1 6" id="KW-0597">Phosphoprotein</keyword>
<dbReference type="PROSITE" id="PS50110">
    <property type="entry name" value="RESPONSE_REGULATORY"/>
    <property type="match status" value="1"/>
</dbReference>
<evidence type="ECO:0000313" key="11">
    <source>
        <dbReference type="Proteomes" id="UP001501509"/>
    </source>
</evidence>
<evidence type="ECO:0000313" key="10">
    <source>
        <dbReference type="EMBL" id="GAA2620187.1"/>
    </source>
</evidence>
<evidence type="ECO:0000259" key="9">
    <source>
        <dbReference type="PROSITE" id="PS51755"/>
    </source>
</evidence>
<evidence type="ECO:0000256" key="2">
    <source>
        <dbReference type="ARBA" id="ARBA00023012"/>
    </source>
</evidence>
<dbReference type="InterPro" id="IPR001867">
    <property type="entry name" value="OmpR/PhoB-type_DNA-bd"/>
</dbReference>
<evidence type="ECO:0000256" key="6">
    <source>
        <dbReference type="PROSITE-ProRule" id="PRU00169"/>
    </source>
</evidence>
<sequence length="233" mass="25867">MPDRTAETSGSGDRPARRLLVVEDDRDLGRMLVGLFTEHRYTVDLALEGQRGLHLALTRGYDAMVIDRGLPALDGVELIRRLRRRAVTVPALVLTAFGTVADRVSGLDAGAEDYLVKPFDIDELLARVRALHRRNLDQALLLPLGAGWLDSEGQVVRMPTGEHVTLSGQECRLLRALAVRPRHVHTRASLRRGVFDGARAESIVDTYVYYLRNKLGPDVVRTVRGVGYRVGEL</sequence>
<dbReference type="SUPFAM" id="SSF46894">
    <property type="entry name" value="C-terminal effector domain of the bipartite response regulators"/>
    <property type="match status" value="1"/>
</dbReference>
<dbReference type="InterPro" id="IPR039420">
    <property type="entry name" value="WalR-like"/>
</dbReference>
<proteinExistence type="predicted"/>
<reference evidence="10 11" key="1">
    <citation type="journal article" date="2019" name="Int. J. Syst. Evol. Microbiol.">
        <title>The Global Catalogue of Microorganisms (GCM) 10K type strain sequencing project: providing services to taxonomists for standard genome sequencing and annotation.</title>
        <authorList>
            <consortium name="The Broad Institute Genomics Platform"/>
            <consortium name="The Broad Institute Genome Sequencing Center for Infectious Disease"/>
            <person name="Wu L."/>
            <person name="Ma J."/>
        </authorList>
    </citation>
    <scope>NUCLEOTIDE SEQUENCE [LARGE SCALE GENOMIC DNA]</scope>
    <source>
        <strain evidence="10 11">JCM 6833</strain>
    </source>
</reference>
<comment type="caution">
    <text evidence="10">The sequence shown here is derived from an EMBL/GenBank/DDBJ whole genome shotgun (WGS) entry which is preliminary data.</text>
</comment>
<name>A0ABN3Q8E2_9ACTN</name>
<feature type="domain" description="Response regulatory" evidence="8">
    <location>
        <begin position="18"/>
        <end position="132"/>
    </location>
</feature>
<dbReference type="Gene3D" id="1.10.10.10">
    <property type="entry name" value="Winged helix-like DNA-binding domain superfamily/Winged helix DNA-binding domain"/>
    <property type="match status" value="1"/>
</dbReference>
<dbReference type="Gene3D" id="6.10.250.690">
    <property type="match status" value="1"/>
</dbReference>
<dbReference type="CDD" id="cd00383">
    <property type="entry name" value="trans_reg_C"/>
    <property type="match status" value="1"/>
</dbReference>
<dbReference type="Pfam" id="PF00486">
    <property type="entry name" value="Trans_reg_C"/>
    <property type="match status" value="1"/>
</dbReference>
<dbReference type="InterPro" id="IPR036388">
    <property type="entry name" value="WH-like_DNA-bd_sf"/>
</dbReference>
<dbReference type="PANTHER" id="PTHR48111:SF1">
    <property type="entry name" value="TWO-COMPONENT RESPONSE REGULATOR ORR33"/>
    <property type="match status" value="1"/>
</dbReference>
<dbReference type="InterPro" id="IPR011006">
    <property type="entry name" value="CheY-like_superfamily"/>
</dbReference>
<dbReference type="Proteomes" id="UP001501509">
    <property type="component" value="Unassembled WGS sequence"/>
</dbReference>
<dbReference type="InterPro" id="IPR001789">
    <property type="entry name" value="Sig_transdc_resp-reg_receiver"/>
</dbReference>
<dbReference type="PROSITE" id="PS51755">
    <property type="entry name" value="OMPR_PHOB"/>
    <property type="match status" value="1"/>
</dbReference>
<dbReference type="SUPFAM" id="SSF52172">
    <property type="entry name" value="CheY-like"/>
    <property type="match status" value="1"/>
</dbReference>
<keyword evidence="4 7" id="KW-0238">DNA-binding</keyword>
<dbReference type="InterPro" id="IPR016032">
    <property type="entry name" value="Sig_transdc_resp-reg_C-effctor"/>
</dbReference>
<evidence type="ECO:0000256" key="5">
    <source>
        <dbReference type="ARBA" id="ARBA00023163"/>
    </source>
</evidence>
<dbReference type="RefSeq" id="WP_344546298.1">
    <property type="nucleotide sequence ID" value="NZ_BAAATD010000010.1"/>
</dbReference>
<protein>
    <submittedName>
        <fullName evidence="10">Response regulator transcription factor</fullName>
    </submittedName>
</protein>
<gene>
    <name evidence="10" type="ORF">GCM10010411_64990</name>
</gene>
<accession>A0ABN3Q8E2</accession>
<keyword evidence="3" id="KW-0805">Transcription regulation</keyword>
<keyword evidence="2" id="KW-0902">Two-component regulatory system</keyword>
<organism evidence="10 11">
    <name type="scientific">Actinomadura fulvescens</name>
    <dbReference type="NCBI Taxonomy" id="46160"/>
    <lineage>
        <taxon>Bacteria</taxon>
        <taxon>Bacillati</taxon>
        <taxon>Actinomycetota</taxon>
        <taxon>Actinomycetes</taxon>
        <taxon>Streptosporangiales</taxon>
        <taxon>Thermomonosporaceae</taxon>
        <taxon>Actinomadura</taxon>
    </lineage>
</organism>
<evidence type="ECO:0000259" key="8">
    <source>
        <dbReference type="PROSITE" id="PS50110"/>
    </source>
</evidence>
<keyword evidence="5" id="KW-0804">Transcription</keyword>
<evidence type="ECO:0000256" key="7">
    <source>
        <dbReference type="PROSITE-ProRule" id="PRU01091"/>
    </source>
</evidence>